<protein>
    <submittedName>
        <fullName evidence="1">Phytoene synthase</fullName>
        <ecNumber evidence="1">2.5.1.-</ecNumber>
    </submittedName>
</protein>
<keyword evidence="2" id="KW-1185">Reference proteome</keyword>
<gene>
    <name evidence="1" type="primary">crtB</name>
    <name evidence="1" type="ordered locus">CHU_2036</name>
</gene>
<reference evidence="1 2" key="1">
    <citation type="journal article" date="2007" name="Appl. Environ. Microbiol.">
        <title>Genome sequence of the cellulolytic gliding bacterium Cytophaga hutchinsonii.</title>
        <authorList>
            <person name="Xie G."/>
            <person name="Bruce D.C."/>
            <person name="Challacombe J.F."/>
            <person name="Chertkov O."/>
            <person name="Detter J.C."/>
            <person name="Gilna P."/>
            <person name="Han C.S."/>
            <person name="Lucas S."/>
            <person name="Misra M."/>
            <person name="Myers G.L."/>
            <person name="Richardson P."/>
            <person name="Tapia R."/>
            <person name="Thayer N."/>
            <person name="Thompson L.S."/>
            <person name="Brettin T.S."/>
            <person name="Henrissat B."/>
            <person name="Wilson D.B."/>
            <person name="McBride M.J."/>
        </authorList>
    </citation>
    <scope>NUCLEOTIDE SEQUENCE [LARGE SCALE GENOMIC DNA]</scope>
    <source>
        <strain evidence="2">ATCC 33406 / DSM 1761 / CIP 103989 / NBRC 15051 / NCIMB 9469 / D465</strain>
    </source>
</reference>
<proteinExistence type="predicted"/>
<dbReference type="SFLD" id="SFLDG01212">
    <property type="entry name" value="Phytoene_synthase_like"/>
    <property type="match status" value="1"/>
</dbReference>
<dbReference type="Gene3D" id="1.10.600.10">
    <property type="entry name" value="Farnesyl Diphosphate Synthase"/>
    <property type="match status" value="1"/>
</dbReference>
<dbReference type="AlphaFoldDB" id="A0A6N4SSG6"/>
<dbReference type="KEGG" id="chu:CHU_2036"/>
<dbReference type="EMBL" id="CP000383">
    <property type="protein sequence ID" value="ABG59299.1"/>
    <property type="molecule type" value="Genomic_DNA"/>
</dbReference>
<organism evidence="1 2">
    <name type="scientific">Cytophaga hutchinsonii (strain ATCC 33406 / DSM 1761 / CIP 103989 / NBRC 15051 / NCIMB 9469 / D465)</name>
    <dbReference type="NCBI Taxonomy" id="269798"/>
    <lineage>
        <taxon>Bacteria</taxon>
        <taxon>Pseudomonadati</taxon>
        <taxon>Bacteroidota</taxon>
        <taxon>Cytophagia</taxon>
        <taxon>Cytophagales</taxon>
        <taxon>Cytophagaceae</taxon>
        <taxon>Cytophaga</taxon>
    </lineage>
</organism>
<dbReference type="GO" id="GO:0051996">
    <property type="term" value="F:squalene synthase [NAD(P)H] activity"/>
    <property type="evidence" value="ECO:0007669"/>
    <property type="project" value="InterPro"/>
</dbReference>
<dbReference type="GO" id="GO:0016114">
    <property type="term" value="P:terpenoid biosynthetic process"/>
    <property type="evidence" value="ECO:0007669"/>
    <property type="project" value="UniProtKB-ARBA"/>
</dbReference>
<sequence length="278" mass="32716">MKQLFDNVSAMCSKLTTKKYSTSFSLGIHFLHKKLHDPVYAIYGFVRFADEIVDSFHGYDKKRLMAQFRRDTAFALQDKISLNPILNSFQHVVHTYNIEWELIDTFLKSMEMDLDQSAHNEQSYKEYIIGSAEVVGLMCLRVFVKGDVDMYEKQKPHAMSLGAAFQKVNFLRDAKEDFDSLGRTYFPDVSMEKFDRHIKQNIESDIEKDFQHALIGIKQLPAESRLGVYLAYIYYKNLFHKIKSIPPERMLKERIRIPNLNKFALLFQCYFRNQFNIL</sequence>
<dbReference type="SFLD" id="SFLDG01018">
    <property type="entry name" value="Squalene/Phytoene_Synthase_Lik"/>
    <property type="match status" value="1"/>
</dbReference>
<dbReference type="CDD" id="cd00683">
    <property type="entry name" value="Trans_IPPS_HH"/>
    <property type="match status" value="1"/>
</dbReference>
<dbReference type="SUPFAM" id="SSF48576">
    <property type="entry name" value="Terpenoid synthases"/>
    <property type="match status" value="1"/>
</dbReference>
<dbReference type="InterPro" id="IPR008949">
    <property type="entry name" value="Isoprenoid_synthase_dom_sf"/>
</dbReference>
<dbReference type="Pfam" id="PF00494">
    <property type="entry name" value="SQS_PSY"/>
    <property type="match status" value="1"/>
</dbReference>
<dbReference type="InterPro" id="IPR002060">
    <property type="entry name" value="Squ/phyt_synthse"/>
</dbReference>
<dbReference type="Proteomes" id="UP000001822">
    <property type="component" value="Chromosome"/>
</dbReference>
<keyword evidence="1" id="KW-0808">Transferase</keyword>
<dbReference type="SFLD" id="SFLDS00005">
    <property type="entry name" value="Isoprenoid_Synthase_Type_I"/>
    <property type="match status" value="1"/>
</dbReference>
<evidence type="ECO:0000313" key="2">
    <source>
        <dbReference type="Proteomes" id="UP000001822"/>
    </source>
</evidence>
<dbReference type="InterPro" id="IPR044843">
    <property type="entry name" value="Trans_IPPS_bact-type"/>
</dbReference>
<name>A0A6N4SSG6_CYTH3</name>
<dbReference type="OrthoDB" id="9787280at2"/>
<dbReference type="InterPro" id="IPR033904">
    <property type="entry name" value="Trans_IPPS_HH"/>
</dbReference>
<dbReference type="GO" id="GO:0004311">
    <property type="term" value="F:geranylgeranyl diphosphate synthase activity"/>
    <property type="evidence" value="ECO:0007669"/>
    <property type="project" value="InterPro"/>
</dbReference>
<dbReference type="EC" id="2.5.1.-" evidence="1"/>
<accession>A0A6N4SSG6</accession>
<dbReference type="RefSeq" id="WP_011585416.1">
    <property type="nucleotide sequence ID" value="NC_008255.1"/>
</dbReference>
<evidence type="ECO:0000313" key="1">
    <source>
        <dbReference type="EMBL" id="ABG59299.1"/>
    </source>
</evidence>
<dbReference type="PANTHER" id="PTHR31480">
    <property type="entry name" value="BIFUNCTIONAL LYCOPENE CYCLASE/PHYTOENE SYNTHASE"/>
    <property type="match status" value="1"/>
</dbReference>